<protein>
    <recommendedName>
        <fullName evidence="4">Malate dehydrogenase 1B</fullName>
    </recommendedName>
</protein>
<dbReference type="SUPFAM" id="SSF56327">
    <property type="entry name" value="LDH C-terminal domain-like"/>
    <property type="match status" value="1"/>
</dbReference>
<evidence type="ECO:0008006" key="4">
    <source>
        <dbReference type="Google" id="ProtNLM"/>
    </source>
</evidence>
<dbReference type="GO" id="GO:0006108">
    <property type="term" value="P:malate metabolic process"/>
    <property type="evidence" value="ECO:0007669"/>
    <property type="project" value="InterPro"/>
</dbReference>
<accession>A0A9P0IGN9</accession>
<gene>
    <name evidence="2" type="ORF">SPLIT_LOCUS12332</name>
</gene>
<organism evidence="2 3">
    <name type="scientific">Spodoptera littoralis</name>
    <name type="common">Egyptian cotton leafworm</name>
    <dbReference type="NCBI Taxonomy" id="7109"/>
    <lineage>
        <taxon>Eukaryota</taxon>
        <taxon>Metazoa</taxon>
        <taxon>Ecdysozoa</taxon>
        <taxon>Arthropoda</taxon>
        <taxon>Hexapoda</taxon>
        <taxon>Insecta</taxon>
        <taxon>Pterygota</taxon>
        <taxon>Neoptera</taxon>
        <taxon>Endopterygota</taxon>
        <taxon>Lepidoptera</taxon>
        <taxon>Glossata</taxon>
        <taxon>Ditrysia</taxon>
        <taxon>Noctuoidea</taxon>
        <taxon>Noctuidae</taxon>
        <taxon>Amphipyrinae</taxon>
        <taxon>Spodoptera</taxon>
    </lineage>
</organism>
<sequence length="556" mass="63415">MGFRIIIAGETQCSAYAETCLLADYLSQNLPNFCFHCIEKSVMEWKAWLCKVNVKNKWHHKESPIVWKELLMKGSKPQYIGGASDFLDYCYSYYNFDALFSSEKYDDLLNNILQFKKKLHIENILHKLDAVKRPTLEAPPQKKFVITISGAGHLLAMHLISGLVDHAIMESDKTIHKIYLYDERCTPSFMNYIEKECSYVQTDNPGRDIKCVSKIGVALTNTDVLIVLDHEPFDESKPMGIWLRENRKKMKELALMINASGSRKMYIIFPNLGPACYNATILRNSVNINKNNIVVATSDVGTEILPVVAKVAQVPMRNIFCPPVWGFIGINKLVDIQTTIHMYNSFKPYKRYSRVKQSSLNIGSLTPEKRPLDYLMRFDETLWMEVAEMKKKFGHGQARLSKAIAVISLVNLWLLNPSPDHIVCLGICCDGSFGLHFDGIFSQPARFVDGRWEPATDFFMPKDRQMKLPYLIDMAKLWSAVMWLWDMWGVLWAVEAVAQLAGVLATPLDPAPTIPQGELRRTWPPTLPSYLTTSVACMHGFIYVLCHMDLVVFCLL</sequence>
<dbReference type="InterPro" id="IPR010945">
    <property type="entry name" value="Malate_DH_type2"/>
</dbReference>
<keyword evidence="3" id="KW-1185">Reference proteome</keyword>
<dbReference type="PANTHER" id="PTHR23382">
    <property type="entry name" value="MALATE DEHYDROGENASE"/>
    <property type="match status" value="1"/>
</dbReference>
<dbReference type="GO" id="GO:0016616">
    <property type="term" value="F:oxidoreductase activity, acting on the CH-OH group of donors, NAD or NADP as acceptor"/>
    <property type="evidence" value="ECO:0007669"/>
    <property type="project" value="InterPro"/>
</dbReference>
<name>A0A9P0IGN9_SPOLI</name>
<dbReference type="Gene3D" id="3.40.50.720">
    <property type="entry name" value="NAD(P)-binding Rossmann-like Domain"/>
    <property type="match status" value="1"/>
</dbReference>
<evidence type="ECO:0000313" key="3">
    <source>
        <dbReference type="Proteomes" id="UP001153321"/>
    </source>
</evidence>
<dbReference type="GO" id="GO:0016615">
    <property type="term" value="F:malate dehydrogenase activity"/>
    <property type="evidence" value="ECO:0007669"/>
    <property type="project" value="InterPro"/>
</dbReference>
<keyword evidence="1" id="KW-0560">Oxidoreductase</keyword>
<dbReference type="Gene3D" id="3.90.110.10">
    <property type="entry name" value="Lactate dehydrogenase/glycoside hydrolase, family 4, C-terminal"/>
    <property type="match status" value="1"/>
</dbReference>
<dbReference type="Proteomes" id="UP001153321">
    <property type="component" value="Chromosome 9"/>
</dbReference>
<dbReference type="EMBL" id="LR824540">
    <property type="protein sequence ID" value="CAH1646981.1"/>
    <property type="molecule type" value="Genomic_DNA"/>
</dbReference>
<reference evidence="2" key="1">
    <citation type="submission" date="2022-02" db="EMBL/GenBank/DDBJ databases">
        <authorList>
            <person name="King R."/>
        </authorList>
    </citation>
    <scope>NUCLEOTIDE SEQUENCE</scope>
</reference>
<evidence type="ECO:0000256" key="1">
    <source>
        <dbReference type="ARBA" id="ARBA00023002"/>
    </source>
</evidence>
<proteinExistence type="predicted"/>
<dbReference type="AlphaFoldDB" id="A0A9P0IGN9"/>
<evidence type="ECO:0000313" key="2">
    <source>
        <dbReference type="EMBL" id="CAH1646981.1"/>
    </source>
</evidence>
<dbReference type="InterPro" id="IPR015955">
    <property type="entry name" value="Lactate_DH/Glyco_Ohase_4_C"/>
</dbReference>